<accession>A0A4V6MCJ0</accession>
<dbReference type="EMBL" id="SHKI01000005">
    <property type="protein sequence ID" value="RZT64739.1"/>
    <property type="molecule type" value="Genomic_DNA"/>
</dbReference>
<feature type="region of interest" description="Disordered" evidence="3">
    <location>
        <begin position="1"/>
        <end position="43"/>
    </location>
</feature>
<organism evidence="5 6">
    <name type="scientific">Leucobacter luti</name>
    <dbReference type="NCBI Taxonomy" id="340320"/>
    <lineage>
        <taxon>Bacteria</taxon>
        <taxon>Bacillati</taxon>
        <taxon>Actinomycetota</taxon>
        <taxon>Actinomycetes</taxon>
        <taxon>Micrococcales</taxon>
        <taxon>Microbacteriaceae</taxon>
        <taxon>Leucobacter</taxon>
    </lineage>
</organism>
<keyword evidence="6" id="KW-1185">Reference proteome</keyword>
<dbReference type="SUPFAM" id="SSF46689">
    <property type="entry name" value="Homeodomain-like"/>
    <property type="match status" value="1"/>
</dbReference>
<feature type="domain" description="HTH tetR-type" evidence="4">
    <location>
        <begin position="47"/>
        <end position="107"/>
    </location>
</feature>
<sequence>MAASITPGGPEAANTAPTPGTPASAPLATPKTPLPATQATPEQARAIARRAQLLAAASRLLKRGGTAAVTHRRVAEESDSSPGAVRYYFKTREDLLAACLADMEAARVATAERLLENPAVPGERPGPETVARRALGIYCGSELDDVAVAGTIWIIVDCSRESQRLAALLEQMRIAAEAQLKRLLAQCGYAAVPPRLVASVIDGSILSTALEGRAAAAAAAAAELAEFLRLTGLHPAASSLAE</sequence>
<dbReference type="InterPro" id="IPR009057">
    <property type="entry name" value="Homeodomain-like_sf"/>
</dbReference>
<protein>
    <submittedName>
        <fullName evidence="5">TetR family transcriptional regulator</fullName>
    </submittedName>
</protein>
<dbReference type="Gene3D" id="1.10.357.10">
    <property type="entry name" value="Tetracycline Repressor, domain 2"/>
    <property type="match status" value="1"/>
</dbReference>
<dbReference type="GO" id="GO:0003677">
    <property type="term" value="F:DNA binding"/>
    <property type="evidence" value="ECO:0007669"/>
    <property type="project" value="UniProtKB-UniRule"/>
</dbReference>
<dbReference type="InterPro" id="IPR001647">
    <property type="entry name" value="HTH_TetR"/>
</dbReference>
<dbReference type="AlphaFoldDB" id="A0A4V6MCJ0"/>
<evidence type="ECO:0000256" key="3">
    <source>
        <dbReference type="SAM" id="MobiDB-lite"/>
    </source>
</evidence>
<evidence type="ECO:0000256" key="1">
    <source>
        <dbReference type="ARBA" id="ARBA00023125"/>
    </source>
</evidence>
<name>A0A4V6MCJ0_9MICO</name>
<proteinExistence type="predicted"/>
<dbReference type="PROSITE" id="PS50977">
    <property type="entry name" value="HTH_TETR_2"/>
    <property type="match status" value="1"/>
</dbReference>
<evidence type="ECO:0000256" key="2">
    <source>
        <dbReference type="PROSITE-ProRule" id="PRU00335"/>
    </source>
</evidence>
<dbReference type="Proteomes" id="UP000291832">
    <property type="component" value="Unassembled WGS sequence"/>
</dbReference>
<comment type="caution">
    <text evidence="5">The sequence shown here is derived from an EMBL/GenBank/DDBJ whole genome shotgun (WGS) entry which is preliminary data.</text>
</comment>
<evidence type="ECO:0000313" key="6">
    <source>
        <dbReference type="Proteomes" id="UP000291832"/>
    </source>
</evidence>
<keyword evidence="1 2" id="KW-0238">DNA-binding</keyword>
<dbReference type="OrthoDB" id="6929199at2"/>
<gene>
    <name evidence="5" type="ORF">EV139_2162</name>
</gene>
<feature type="DNA-binding region" description="H-T-H motif" evidence="2">
    <location>
        <begin position="70"/>
        <end position="89"/>
    </location>
</feature>
<dbReference type="RefSeq" id="WP_157993033.1">
    <property type="nucleotide sequence ID" value="NZ_QYAG01000001.1"/>
</dbReference>
<reference evidence="5 6" key="1">
    <citation type="journal article" date="2015" name="Stand. Genomic Sci.">
        <title>Genomic Encyclopedia of Bacterial and Archaeal Type Strains, Phase III: the genomes of soil and plant-associated and newly described type strains.</title>
        <authorList>
            <person name="Whitman W.B."/>
            <person name="Woyke T."/>
            <person name="Klenk H.P."/>
            <person name="Zhou Y."/>
            <person name="Lilburn T.G."/>
            <person name="Beck B.J."/>
            <person name="De Vos P."/>
            <person name="Vandamme P."/>
            <person name="Eisen J.A."/>
            <person name="Garrity G."/>
            <person name="Hugenholtz P."/>
            <person name="Kyrpides N.C."/>
        </authorList>
    </citation>
    <scope>NUCLEOTIDE SEQUENCE [LARGE SCALE GENOMIC DNA]</scope>
    <source>
        <strain evidence="5 6">RF6</strain>
    </source>
</reference>
<evidence type="ECO:0000259" key="4">
    <source>
        <dbReference type="PROSITE" id="PS50977"/>
    </source>
</evidence>
<evidence type="ECO:0000313" key="5">
    <source>
        <dbReference type="EMBL" id="RZT64739.1"/>
    </source>
</evidence>
<dbReference type="Pfam" id="PF00440">
    <property type="entry name" value="TetR_N"/>
    <property type="match status" value="1"/>
</dbReference>